<keyword evidence="10" id="KW-0564">Palmitate</keyword>
<dbReference type="eggNOG" id="ENOG502TDKS">
    <property type="taxonomic scope" value="Eukaryota"/>
</dbReference>
<dbReference type="AlphaFoldDB" id="H0X3R0"/>
<dbReference type="GO" id="GO:0005737">
    <property type="term" value="C:cytoplasm"/>
    <property type="evidence" value="ECO:0007669"/>
    <property type="project" value="UniProtKB-SubCell"/>
</dbReference>
<dbReference type="GO" id="GO:0005886">
    <property type="term" value="C:plasma membrane"/>
    <property type="evidence" value="ECO:0007669"/>
    <property type="project" value="UniProtKB-SubCell"/>
</dbReference>
<dbReference type="Ensembl" id="ENSOGAT00000010932.2">
    <property type="protein sequence ID" value="ENSOGAP00000009782.2"/>
    <property type="gene ID" value="ENSOGAG00000010930.2"/>
</dbReference>
<dbReference type="GO" id="GO:0070269">
    <property type="term" value="P:pyroptotic inflammatory response"/>
    <property type="evidence" value="ECO:0007669"/>
    <property type="project" value="TreeGrafter"/>
</dbReference>
<dbReference type="GeneTree" id="ENSGT00950000183140"/>
<comment type="subcellular location">
    <subcellularLocation>
        <location evidence="2">Cell membrane</location>
        <topology evidence="2">Multi-pass membrane protein</topology>
    </subcellularLocation>
    <subcellularLocation>
        <location evidence="1">Cytoplasm</location>
    </subcellularLocation>
</comment>
<reference evidence="14" key="3">
    <citation type="submission" date="2025-09" db="UniProtKB">
        <authorList>
            <consortium name="Ensembl"/>
        </authorList>
    </citation>
    <scope>IDENTIFICATION</scope>
</reference>
<dbReference type="InParanoid" id="H0X3R0"/>
<dbReference type="InterPro" id="IPR007677">
    <property type="entry name" value="Gasdermin"/>
</dbReference>
<evidence type="ECO:0000256" key="4">
    <source>
        <dbReference type="ARBA" id="ARBA00022452"/>
    </source>
</evidence>
<proteinExistence type="inferred from homology"/>
<accession>H0X3R0</accession>
<organism evidence="14 15">
    <name type="scientific">Otolemur garnettii</name>
    <name type="common">Small-eared galago</name>
    <name type="synonym">Garnett's greater bushbaby</name>
    <dbReference type="NCBI Taxonomy" id="30611"/>
    <lineage>
        <taxon>Eukaryota</taxon>
        <taxon>Metazoa</taxon>
        <taxon>Chordata</taxon>
        <taxon>Craniata</taxon>
        <taxon>Vertebrata</taxon>
        <taxon>Euteleostomi</taxon>
        <taxon>Mammalia</taxon>
        <taxon>Eutheria</taxon>
        <taxon>Euarchontoglires</taxon>
        <taxon>Primates</taxon>
        <taxon>Strepsirrhini</taxon>
        <taxon>Lorisiformes</taxon>
        <taxon>Galagidae</taxon>
        <taxon>Otolemur</taxon>
    </lineage>
</organism>
<evidence type="ECO:0000256" key="5">
    <source>
        <dbReference type="ARBA" id="ARBA00022475"/>
    </source>
</evidence>
<keyword evidence="5" id="KW-1003">Cell membrane</keyword>
<reference evidence="15" key="1">
    <citation type="submission" date="2011-03" db="EMBL/GenBank/DDBJ databases">
        <title>Version 3 of the genome sequence of Otolemur garnettii (Bushbaby).</title>
        <authorList>
            <consortium name="The Broad Institute Genome Sequencing Platform"/>
            <person name="Di Palma F."/>
            <person name="Johnson J."/>
            <person name="Lander E.S."/>
            <person name="Lindblad-Toh K."/>
            <person name="Jaffe D.B."/>
            <person name="Gnerre S."/>
            <person name="MacCallum I."/>
            <person name="Przybylski D."/>
            <person name="Ribeiro F.J."/>
            <person name="Burton J.N."/>
            <person name="Walker B.J."/>
            <person name="Sharpe T."/>
            <person name="Hall G."/>
        </authorList>
    </citation>
    <scope>NUCLEOTIDE SEQUENCE [LARGE SCALE GENOMIC DNA]</scope>
</reference>
<comment type="similarity">
    <text evidence="3">Belongs to the gasdermin family.</text>
</comment>
<dbReference type="GO" id="GO:0042742">
    <property type="term" value="P:defense response to bacterium"/>
    <property type="evidence" value="ECO:0007669"/>
    <property type="project" value="TreeGrafter"/>
</dbReference>
<dbReference type="GO" id="GO:0005546">
    <property type="term" value="F:phosphatidylinositol-4,5-bisphosphate binding"/>
    <property type="evidence" value="ECO:0007669"/>
    <property type="project" value="TreeGrafter"/>
</dbReference>
<dbReference type="Pfam" id="PF04598">
    <property type="entry name" value="Gasdermin"/>
    <property type="match status" value="1"/>
</dbReference>
<evidence type="ECO:0000256" key="1">
    <source>
        <dbReference type="ARBA" id="ARBA00004496"/>
    </source>
</evidence>
<evidence type="ECO:0000256" key="7">
    <source>
        <dbReference type="ARBA" id="ARBA00022590"/>
    </source>
</evidence>
<name>H0X3R0_OTOGA</name>
<keyword evidence="9" id="KW-0472">Membrane</keyword>
<dbReference type="InterPro" id="IPR040460">
    <property type="entry name" value="Gasdermin_pore"/>
</dbReference>
<dbReference type="GO" id="GO:0070273">
    <property type="term" value="F:phosphatidylinositol-4-phosphate binding"/>
    <property type="evidence" value="ECO:0007669"/>
    <property type="project" value="TreeGrafter"/>
</dbReference>
<dbReference type="STRING" id="30611.ENSOGAP00000009782"/>
<dbReference type="InterPro" id="IPR041263">
    <property type="entry name" value="Gasdermin_PUB"/>
</dbReference>
<dbReference type="OMA" id="FHCFYLV"/>
<dbReference type="GO" id="GO:0001786">
    <property type="term" value="F:phosphatidylserine binding"/>
    <property type="evidence" value="ECO:0007669"/>
    <property type="project" value="TreeGrafter"/>
</dbReference>
<evidence type="ECO:0000313" key="14">
    <source>
        <dbReference type="Ensembl" id="ENSOGAP00000009782.2"/>
    </source>
</evidence>
<dbReference type="FunCoup" id="H0X3R0">
    <property type="interactions" value="3"/>
</dbReference>
<keyword evidence="6" id="KW-0963">Cytoplasm</keyword>
<evidence type="ECO:0000256" key="8">
    <source>
        <dbReference type="ARBA" id="ARBA00022692"/>
    </source>
</evidence>
<evidence type="ECO:0000259" key="12">
    <source>
        <dbReference type="Pfam" id="PF04598"/>
    </source>
</evidence>
<dbReference type="HOGENOM" id="CLU_058837_0_0_1"/>
<keyword evidence="7" id="KW-1210">Necrosis</keyword>
<protein>
    <submittedName>
        <fullName evidence="14">Gasdermin B</fullName>
    </submittedName>
</protein>
<evidence type="ECO:0000313" key="15">
    <source>
        <dbReference type="Proteomes" id="UP000005225"/>
    </source>
</evidence>
<evidence type="ECO:0000259" key="13">
    <source>
        <dbReference type="Pfam" id="PF17708"/>
    </source>
</evidence>
<dbReference type="GO" id="GO:0012501">
    <property type="term" value="P:programmed cell death"/>
    <property type="evidence" value="ECO:0007669"/>
    <property type="project" value="UniProtKB-KW"/>
</dbReference>
<evidence type="ECO:0000256" key="11">
    <source>
        <dbReference type="ARBA" id="ARBA00023288"/>
    </source>
</evidence>
<dbReference type="PANTHER" id="PTHR16399:SF20">
    <property type="entry name" value="GASDERMIN-B"/>
    <property type="match status" value="1"/>
</dbReference>
<evidence type="ECO:0000256" key="6">
    <source>
        <dbReference type="ARBA" id="ARBA00022490"/>
    </source>
</evidence>
<keyword evidence="11" id="KW-0449">Lipoprotein</keyword>
<dbReference type="PANTHER" id="PTHR16399">
    <property type="entry name" value="GASDERMIN"/>
    <property type="match status" value="1"/>
</dbReference>
<keyword evidence="8" id="KW-0812">Transmembrane</keyword>
<dbReference type="EMBL" id="AAQR03042980">
    <property type="status" value="NOT_ANNOTATED_CDS"/>
    <property type="molecule type" value="Genomic_DNA"/>
</dbReference>
<reference evidence="14" key="2">
    <citation type="submission" date="2025-08" db="UniProtKB">
        <authorList>
            <consortium name="Ensembl"/>
        </authorList>
    </citation>
    <scope>IDENTIFICATION</scope>
</reference>
<dbReference type="Pfam" id="PF17708">
    <property type="entry name" value="Gasdermin_C"/>
    <property type="match status" value="1"/>
</dbReference>
<keyword evidence="4" id="KW-1134">Transmembrane beta strand</keyword>
<dbReference type="Proteomes" id="UP000005225">
    <property type="component" value="Unassembled WGS sequence"/>
</dbReference>
<evidence type="ECO:0000256" key="9">
    <source>
        <dbReference type="ARBA" id="ARBA00023136"/>
    </source>
</evidence>
<feature type="domain" description="Gasdermin pore forming" evidence="12">
    <location>
        <begin position="4"/>
        <end position="236"/>
    </location>
</feature>
<feature type="domain" description="Gasdermin PUB" evidence="13">
    <location>
        <begin position="248"/>
        <end position="364"/>
    </location>
</feature>
<evidence type="ECO:0000256" key="2">
    <source>
        <dbReference type="ARBA" id="ARBA00004651"/>
    </source>
</evidence>
<evidence type="ECO:0000256" key="10">
    <source>
        <dbReference type="ARBA" id="ARBA00023139"/>
    </source>
</evidence>
<keyword evidence="15" id="KW-1185">Reference proteome</keyword>
<sequence>MPSAFKEFTRSVVQEMDSGGDMIPVRSISDADRFHCFWLVRKKRTFLGSRYYKTDLTLADILEGEEGESLSDELDSACQGQKSKFQMEDHVDSKRKLTVKWKGIEIEGSFQVSHKWKTELLKNQISQQYLNTLQNRKLKRGLPPSFQSIRATRADLYLVTETLETTKKQLLTNPKKQYKLQSQIFQGSIDYEHNEQNLGKVTIPPKSVVGYRVKQLVFPNTERMSVYFGDKTKSFPEGEKPLHLEDPSNIKERVEDMVSGLHDLTEVEQKEVLSSLMQCLSEDGHLEDLQERVFETLVSGELQMEGSSGPLLSSLFNTAGILLKAPAETILDLLDALIELPEEKQFVVEALKKRILPQLKDQVRQPGVEQIFNNQASNPHDMSWDTEASDLCALYVAVSILLQLSKEHTSVSS</sequence>
<evidence type="ECO:0000256" key="3">
    <source>
        <dbReference type="ARBA" id="ARBA00009279"/>
    </source>
</evidence>